<gene>
    <name evidence="2" type="ORF">LCGC14_1878190</name>
</gene>
<keyword evidence="1" id="KW-0812">Transmembrane</keyword>
<dbReference type="EMBL" id="LAZR01019289">
    <property type="protein sequence ID" value="KKL93084.1"/>
    <property type="molecule type" value="Genomic_DNA"/>
</dbReference>
<feature type="transmembrane region" description="Helical" evidence="1">
    <location>
        <begin position="12"/>
        <end position="33"/>
    </location>
</feature>
<keyword evidence="1" id="KW-0472">Membrane</keyword>
<proteinExistence type="predicted"/>
<comment type="caution">
    <text evidence="2">The sequence shown here is derived from an EMBL/GenBank/DDBJ whole genome shotgun (WGS) entry which is preliminary data.</text>
</comment>
<organism evidence="2">
    <name type="scientific">marine sediment metagenome</name>
    <dbReference type="NCBI Taxonomy" id="412755"/>
    <lineage>
        <taxon>unclassified sequences</taxon>
        <taxon>metagenomes</taxon>
        <taxon>ecological metagenomes</taxon>
    </lineage>
</organism>
<feature type="non-terminal residue" evidence="2">
    <location>
        <position position="35"/>
    </location>
</feature>
<dbReference type="AlphaFoldDB" id="A0A0F9G2Z8"/>
<name>A0A0F9G2Z8_9ZZZZ</name>
<accession>A0A0F9G2Z8</accession>
<protein>
    <submittedName>
        <fullName evidence="2">Uncharacterized protein</fullName>
    </submittedName>
</protein>
<reference evidence="2" key="1">
    <citation type="journal article" date="2015" name="Nature">
        <title>Complex archaea that bridge the gap between prokaryotes and eukaryotes.</title>
        <authorList>
            <person name="Spang A."/>
            <person name="Saw J.H."/>
            <person name="Jorgensen S.L."/>
            <person name="Zaremba-Niedzwiedzka K."/>
            <person name="Martijn J."/>
            <person name="Lind A.E."/>
            <person name="van Eijk R."/>
            <person name="Schleper C."/>
            <person name="Guy L."/>
            <person name="Ettema T.J."/>
        </authorList>
    </citation>
    <scope>NUCLEOTIDE SEQUENCE</scope>
</reference>
<evidence type="ECO:0000313" key="2">
    <source>
        <dbReference type="EMBL" id="KKL93084.1"/>
    </source>
</evidence>
<keyword evidence="1" id="KW-1133">Transmembrane helix</keyword>
<evidence type="ECO:0000256" key="1">
    <source>
        <dbReference type="SAM" id="Phobius"/>
    </source>
</evidence>
<sequence>MTVLREVSGTRWFIVAASAIAISVLAVAAWFAVDL</sequence>